<evidence type="ECO:0000313" key="1">
    <source>
        <dbReference type="EMBL" id="CAB4131456.1"/>
    </source>
</evidence>
<protein>
    <submittedName>
        <fullName evidence="1">Uncharacterized protein</fullName>
    </submittedName>
</protein>
<reference evidence="1" key="1">
    <citation type="submission" date="2020-04" db="EMBL/GenBank/DDBJ databases">
        <authorList>
            <person name="Chiriac C."/>
            <person name="Salcher M."/>
            <person name="Ghai R."/>
            <person name="Kavagutti S V."/>
        </authorList>
    </citation>
    <scope>NUCLEOTIDE SEQUENCE</scope>
</reference>
<gene>
    <name evidence="1" type="ORF">UFOVP132_95</name>
</gene>
<dbReference type="InterPro" id="IPR013783">
    <property type="entry name" value="Ig-like_fold"/>
</dbReference>
<organism evidence="1">
    <name type="scientific">uncultured Caudovirales phage</name>
    <dbReference type="NCBI Taxonomy" id="2100421"/>
    <lineage>
        <taxon>Viruses</taxon>
        <taxon>Duplodnaviria</taxon>
        <taxon>Heunggongvirae</taxon>
        <taxon>Uroviricota</taxon>
        <taxon>Caudoviricetes</taxon>
        <taxon>Peduoviridae</taxon>
        <taxon>Maltschvirus</taxon>
        <taxon>Maltschvirus maltsch</taxon>
    </lineage>
</organism>
<dbReference type="Gene3D" id="2.60.40.10">
    <property type="entry name" value="Immunoglobulins"/>
    <property type="match status" value="1"/>
</dbReference>
<sequence length="107" mass="11487">MATKADLVVDQGSTYNTSVSLFDQYGEPLFLNGYTCAAQIRKWYTSSNSISFGTALANGVITLSLSSNQTGAMTAGRYVYDVEVTDSSNNVSRVLEGIVTVTPQVTR</sequence>
<dbReference type="EMBL" id="LR796247">
    <property type="protein sequence ID" value="CAB4131456.1"/>
    <property type="molecule type" value="Genomic_DNA"/>
</dbReference>
<accession>A0A6J5LE40</accession>
<proteinExistence type="predicted"/>
<name>A0A6J5LE40_9CAUD</name>